<keyword evidence="2" id="KW-0479">Metal-binding</keyword>
<evidence type="ECO:0000256" key="5">
    <source>
        <dbReference type="ARBA" id="ARBA00034078"/>
    </source>
</evidence>
<evidence type="ECO:0000256" key="6">
    <source>
        <dbReference type="ARBA" id="ARBA00038001"/>
    </source>
</evidence>
<keyword evidence="3" id="KW-0408">Iron</keyword>
<reference evidence="8 9" key="1">
    <citation type="submission" date="2023-05" db="EMBL/GenBank/DDBJ databases">
        <title>Pseudoalteromonas ardens sp. nov., Pseudoalteromonas obscura sp. nov., and Pseudoalteromonas umbrosa sp. nov., isolated from the coral Montipora capitata.</title>
        <authorList>
            <person name="Thomas E.M."/>
            <person name="Smith E.M."/>
            <person name="Papke E."/>
            <person name="Shlafstein M.D."/>
            <person name="Oline D.K."/>
            <person name="Videau P."/>
            <person name="Saw J.H."/>
            <person name="Strangman W.K."/>
            <person name="Ushijima B."/>
        </authorList>
    </citation>
    <scope>NUCLEOTIDE SEQUENCE [LARGE SCALE GENOMIC DNA]</scope>
    <source>
        <strain evidence="8 9">P94</strain>
    </source>
</reference>
<dbReference type="InterPro" id="IPR017941">
    <property type="entry name" value="Rieske_2Fe-2S"/>
</dbReference>
<dbReference type="Pfam" id="PF00355">
    <property type="entry name" value="Rieske"/>
    <property type="match status" value="1"/>
</dbReference>
<accession>A0ABT7ETI4</accession>
<dbReference type="InterPro" id="IPR036922">
    <property type="entry name" value="Rieske_2Fe-2S_sf"/>
</dbReference>
<comment type="caution">
    <text evidence="8">The sequence shown here is derived from an EMBL/GenBank/DDBJ whole genome shotgun (WGS) entry which is preliminary data.</text>
</comment>
<feature type="domain" description="Rieske" evidence="7">
    <location>
        <begin position="9"/>
        <end position="104"/>
    </location>
</feature>
<dbReference type="Proteomes" id="UP001231915">
    <property type="component" value="Unassembled WGS sequence"/>
</dbReference>
<evidence type="ECO:0000256" key="3">
    <source>
        <dbReference type="ARBA" id="ARBA00023004"/>
    </source>
</evidence>
<keyword evidence="9" id="KW-1185">Reference proteome</keyword>
<comment type="similarity">
    <text evidence="6">Belongs to the bacterial ring-hydroxylating dioxygenase ferredoxin component family.</text>
</comment>
<evidence type="ECO:0000256" key="1">
    <source>
        <dbReference type="ARBA" id="ARBA00022714"/>
    </source>
</evidence>
<gene>
    <name evidence="8" type="ORF">QNM18_25285</name>
</gene>
<comment type="cofactor">
    <cofactor evidence="5">
        <name>[2Fe-2S] cluster</name>
        <dbReference type="ChEBI" id="CHEBI:190135"/>
    </cofactor>
</comment>
<dbReference type="PROSITE" id="PS51296">
    <property type="entry name" value="RIESKE"/>
    <property type="match status" value="1"/>
</dbReference>
<evidence type="ECO:0000256" key="4">
    <source>
        <dbReference type="ARBA" id="ARBA00023014"/>
    </source>
</evidence>
<dbReference type="CDD" id="cd03467">
    <property type="entry name" value="Rieske"/>
    <property type="match status" value="1"/>
</dbReference>
<organism evidence="8 9">
    <name type="scientific">Pseudoalteromonas obscura</name>
    <dbReference type="NCBI Taxonomy" id="3048491"/>
    <lineage>
        <taxon>Bacteria</taxon>
        <taxon>Pseudomonadati</taxon>
        <taxon>Pseudomonadota</taxon>
        <taxon>Gammaproteobacteria</taxon>
        <taxon>Alteromonadales</taxon>
        <taxon>Pseudoalteromonadaceae</taxon>
        <taxon>Pseudoalteromonas</taxon>
    </lineage>
</organism>
<dbReference type="EMBL" id="JASJUT010000017">
    <property type="protein sequence ID" value="MDK2598373.1"/>
    <property type="molecule type" value="Genomic_DNA"/>
</dbReference>
<evidence type="ECO:0000313" key="8">
    <source>
        <dbReference type="EMBL" id="MDK2598373.1"/>
    </source>
</evidence>
<keyword evidence="4" id="KW-0411">Iron-sulfur</keyword>
<dbReference type="SUPFAM" id="SSF50022">
    <property type="entry name" value="ISP domain"/>
    <property type="match status" value="1"/>
</dbReference>
<dbReference type="RefSeq" id="WP_211013230.1">
    <property type="nucleotide sequence ID" value="NZ_JASJUT010000017.1"/>
</dbReference>
<protein>
    <submittedName>
        <fullName evidence="8">Rieske (2Fe-2S) protein</fullName>
    </submittedName>
</protein>
<sequence>MTLAQGRYHIATTEDQLKEGKSMALKINGYNVLLCKFEGQYYAFKNSCPHQSRPMTNAKVKAGKLICPLHGAKFNLSDGASLGSLTKRPLTSYDILVENNEVHIKLPCEIETVSC</sequence>
<proteinExistence type="inferred from homology"/>
<evidence type="ECO:0000256" key="2">
    <source>
        <dbReference type="ARBA" id="ARBA00022723"/>
    </source>
</evidence>
<evidence type="ECO:0000313" key="9">
    <source>
        <dbReference type="Proteomes" id="UP001231915"/>
    </source>
</evidence>
<keyword evidence="1" id="KW-0001">2Fe-2S</keyword>
<dbReference type="PANTHER" id="PTHR21496">
    <property type="entry name" value="FERREDOXIN-RELATED"/>
    <property type="match status" value="1"/>
</dbReference>
<evidence type="ECO:0000259" key="7">
    <source>
        <dbReference type="PROSITE" id="PS51296"/>
    </source>
</evidence>
<dbReference type="Gene3D" id="2.102.10.10">
    <property type="entry name" value="Rieske [2Fe-2S] iron-sulphur domain"/>
    <property type="match status" value="1"/>
</dbReference>
<name>A0ABT7ETI4_9GAMM</name>
<dbReference type="PANTHER" id="PTHR21496:SF0">
    <property type="entry name" value="RIESKE DOMAIN-CONTAINING PROTEIN"/>
    <property type="match status" value="1"/>
</dbReference>